<protein>
    <submittedName>
        <fullName evidence="1">Uncharacterized protein</fullName>
    </submittedName>
</protein>
<sequence>MRSTPAHFNKFPLSNHLDIFHRQSCHLPPWRQPPSHLL</sequence>
<name>A0A3N7FID6_POPTR</name>
<evidence type="ECO:0000313" key="2">
    <source>
        <dbReference type="Proteomes" id="UP000006729"/>
    </source>
</evidence>
<dbReference type="EMBL" id="CM009297">
    <property type="protein sequence ID" value="RQO94385.1"/>
    <property type="molecule type" value="Genomic_DNA"/>
</dbReference>
<reference evidence="1 2" key="1">
    <citation type="journal article" date="2006" name="Science">
        <title>The genome of black cottonwood, Populus trichocarpa (Torr. &amp; Gray).</title>
        <authorList>
            <person name="Tuskan G.A."/>
            <person name="Difazio S."/>
            <person name="Jansson S."/>
            <person name="Bohlmann J."/>
            <person name="Grigoriev I."/>
            <person name="Hellsten U."/>
            <person name="Putnam N."/>
            <person name="Ralph S."/>
            <person name="Rombauts S."/>
            <person name="Salamov A."/>
            <person name="Schein J."/>
            <person name="Sterck L."/>
            <person name="Aerts A."/>
            <person name="Bhalerao R.R."/>
            <person name="Bhalerao R.P."/>
            <person name="Blaudez D."/>
            <person name="Boerjan W."/>
            <person name="Brun A."/>
            <person name="Brunner A."/>
            <person name="Busov V."/>
            <person name="Campbell M."/>
            <person name="Carlson J."/>
            <person name="Chalot M."/>
            <person name="Chapman J."/>
            <person name="Chen G.L."/>
            <person name="Cooper D."/>
            <person name="Coutinho P.M."/>
            <person name="Couturier J."/>
            <person name="Covert S."/>
            <person name="Cronk Q."/>
            <person name="Cunningham R."/>
            <person name="Davis J."/>
            <person name="Degroeve S."/>
            <person name="Dejardin A."/>
            <person name="Depamphilis C."/>
            <person name="Detter J."/>
            <person name="Dirks B."/>
            <person name="Dubchak I."/>
            <person name="Duplessis S."/>
            <person name="Ehlting J."/>
            <person name="Ellis B."/>
            <person name="Gendler K."/>
            <person name="Goodstein D."/>
            <person name="Gribskov M."/>
            <person name="Grimwood J."/>
            <person name="Groover A."/>
            <person name="Gunter L."/>
            <person name="Hamberger B."/>
            <person name="Heinze B."/>
            <person name="Helariutta Y."/>
            <person name="Henrissat B."/>
            <person name="Holligan D."/>
            <person name="Holt R."/>
            <person name="Huang W."/>
            <person name="Islam-Faridi N."/>
            <person name="Jones S."/>
            <person name="Jones-Rhoades M."/>
            <person name="Jorgensen R."/>
            <person name="Joshi C."/>
            <person name="Kangasjarvi J."/>
            <person name="Karlsson J."/>
            <person name="Kelleher C."/>
            <person name="Kirkpatrick R."/>
            <person name="Kirst M."/>
            <person name="Kohler A."/>
            <person name="Kalluri U."/>
            <person name="Larimer F."/>
            <person name="Leebens-Mack J."/>
            <person name="Leple J.C."/>
            <person name="Locascio P."/>
            <person name="Lou Y."/>
            <person name="Lucas S."/>
            <person name="Martin F."/>
            <person name="Montanini B."/>
            <person name="Napoli C."/>
            <person name="Nelson D.R."/>
            <person name="Nelson C."/>
            <person name="Nieminen K."/>
            <person name="Nilsson O."/>
            <person name="Pereda V."/>
            <person name="Peter G."/>
            <person name="Philippe R."/>
            <person name="Pilate G."/>
            <person name="Poliakov A."/>
            <person name="Razumovskaya J."/>
            <person name="Richardson P."/>
            <person name="Rinaldi C."/>
            <person name="Ritland K."/>
            <person name="Rouze P."/>
            <person name="Ryaboy D."/>
            <person name="Schmutz J."/>
            <person name="Schrader J."/>
            <person name="Segerman B."/>
            <person name="Shin H."/>
            <person name="Siddiqui A."/>
            <person name="Sterky F."/>
            <person name="Terry A."/>
            <person name="Tsai C.J."/>
            <person name="Uberbacher E."/>
            <person name="Unneberg P."/>
            <person name="Vahala J."/>
            <person name="Wall K."/>
            <person name="Wessler S."/>
            <person name="Yang G."/>
            <person name="Yin T."/>
            <person name="Douglas C."/>
            <person name="Marra M."/>
            <person name="Sandberg G."/>
            <person name="Van de Peer Y."/>
            <person name="Rokhsar D."/>
        </authorList>
    </citation>
    <scope>NUCLEOTIDE SEQUENCE [LARGE SCALE GENOMIC DNA]</scope>
    <source>
        <strain evidence="2">cv. Nisqually</strain>
    </source>
</reference>
<keyword evidence="2" id="KW-1185">Reference proteome</keyword>
<dbReference type="InParanoid" id="A0A3N7FID6"/>
<organism evidence="1 2">
    <name type="scientific">Populus trichocarpa</name>
    <name type="common">Western balsam poplar</name>
    <name type="synonym">Populus balsamifera subsp. trichocarpa</name>
    <dbReference type="NCBI Taxonomy" id="3694"/>
    <lineage>
        <taxon>Eukaryota</taxon>
        <taxon>Viridiplantae</taxon>
        <taxon>Streptophyta</taxon>
        <taxon>Embryophyta</taxon>
        <taxon>Tracheophyta</taxon>
        <taxon>Spermatophyta</taxon>
        <taxon>Magnoliopsida</taxon>
        <taxon>eudicotyledons</taxon>
        <taxon>Gunneridae</taxon>
        <taxon>Pentapetalae</taxon>
        <taxon>rosids</taxon>
        <taxon>fabids</taxon>
        <taxon>Malpighiales</taxon>
        <taxon>Salicaceae</taxon>
        <taxon>Saliceae</taxon>
        <taxon>Populus</taxon>
    </lineage>
</organism>
<dbReference type="AlphaFoldDB" id="A0A3N7FID6"/>
<evidence type="ECO:0000313" key="1">
    <source>
        <dbReference type="EMBL" id="RQO94385.1"/>
    </source>
</evidence>
<accession>A0A3N7FID6</accession>
<proteinExistence type="predicted"/>
<dbReference type="Proteomes" id="UP000006729">
    <property type="component" value="Chromosome 8"/>
</dbReference>
<gene>
    <name evidence="1" type="ORF">POPTR_008G087650</name>
</gene>